<reference evidence="1 2" key="1">
    <citation type="submission" date="2019-05" db="EMBL/GenBank/DDBJ databases">
        <title>Another draft genome of Portunus trituberculatus and its Hox gene families provides insights of decapod evolution.</title>
        <authorList>
            <person name="Jeong J.-H."/>
            <person name="Song I."/>
            <person name="Kim S."/>
            <person name="Choi T."/>
            <person name="Kim D."/>
            <person name="Ryu S."/>
            <person name="Kim W."/>
        </authorList>
    </citation>
    <scope>NUCLEOTIDE SEQUENCE [LARGE SCALE GENOMIC DNA]</scope>
    <source>
        <tissue evidence="1">Muscle</tissue>
    </source>
</reference>
<evidence type="ECO:0000313" key="2">
    <source>
        <dbReference type="Proteomes" id="UP000324222"/>
    </source>
</evidence>
<dbReference type="EMBL" id="VSRR010063659">
    <property type="protein sequence ID" value="MPC83840.1"/>
    <property type="molecule type" value="Genomic_DNA"/>
</dbReference>
<evidence type="ECO:0000313" key="1">
    <source>
        <dbReference type="EMBL" id="MPC83840.1"/>
    </source>
</evidence>
<gene>
    <name evidence="1" type="ORF">E2C01_078560</name>
</gene>
<accession>A0A5B7IH84</accession>
<dbReference type="AlphaFoldDB" id="A0A5B7IH84"/>
<organism evidence="1 2">
    <name type="scientific">Portunus trituberculatus</name>
    <name type="common">Swimming crab</name>
    <name type="synonym">Neptunus trituberculatus</name>
    <dbReference type="NCBI Taxonomy" id="210409"/>
    <lineage>
        <taxon>Eukaryota</taxon>
        <taxon>Metazoa</taxon>
        <taxon>Ecdysozoa</taxon>
        <taxon>Arthropoda</taxon>
        <taxon>Crustacea</taxon>
        <taxon>Multicrustacea</taxon>
        <taxon>Malacostraca</taxon>
        <taxon>Eumalacostraca</taxon>
        <taxon>Eucarida</taxon>
        <taxon>Decapoda</taxon>
        <taxon>Pleocyemata</taxon>
        <taxon>Brachyura</taxon>
        <taxon>Eubrachyura</taxon>
        <taxon>Portunoidea</taxon>
        <taxon>Portunidae</taxon>
        <taxon>Portuninae</taxon>
        <taxon>Portunus</taxon>
    </lineage>
</organism>
<comment type="caution">
    <text evidence="1">The sequence shown here is derived from an EMBL/GenBank/DDBJ whole genome shotgun (WGS) entry which is preliminary data.</text>
</comment>
<name>A0A5B7IH84_PORTR</name>
<sequence>MATTSATGGTGGASAIRRDKSLWPKAQMYTTFVLYKENVDTMEAINHIAWKIR</sequence>
<proteinExistence type="predicted"/>
<keyword evidence="2" id="KW-1185">Reference proteome</keyword>
<protein>
    <submittedName>
        <fullName evidence="1">Uncharacterized protein</fullName>
    </submittedName>
</protein>
<dbReference type="Proteomes" id="UP000324222">
    <property type="component" value="Unassembled WGS sequence"/>
</dbReference>
<dbReference type="OrthoDB" id="447290at2759"/>